<sequence>MLIVINPVELTTQLQLSLSEIGMVGQVIVSSPSYHYALSEWWLAYSDAYFLATPTVIQTRSDLNFDDALSSSTHPFLKGEVFQASILGSDQPRKVLFCDPISRTLLLPDILVMSQPHQPLSQRLYAILNGASYAMSLPIWDRVQINKTSLLRASVQEVLTWPANHILSSTGIMKKGDAKEAIYNAYLWAFKNL</sequence>
<organism evidence="1 2">
    <name type="scientific">Vibrio penaeicida</name>
    <dbReference type="NCBI Taxonomy" id="104609"/>
    <lineage>
        <taxon>Bacteria</taxon>
        <taxon>Pseudomonadati</taxon>
        <taxon>Pseudomonadota</taxon>
        <taxon>Gammaproteobacteria</taxon>
        <taxon>Vibrionales</taxon>
        <taxon>Vibrionaceae</taxon>
        <taxon>Vibrio</taxon>
    </lineage>
</organism>
<protein>
    <recommendedName>
        <fullName evidence="3">LysR substrate-binding domain-containing protein</fullName>
    </recommendedName>
</protein>
<name>A0AAV5NVW9_9VIBR</name>
<proteinExistence type="predicted"/>
<comment type="caution">
    <text evidence="1">The sequence shown here is derived from an EMBL/GenBank/DDBJ whole genome shotgun (WGS) entry which is preliminary data.</text>
</comment>
<accession>A0AAV5NVW9</accession>
<evidence type="ECO:0008006" key="3">
    <source>
        <dbReference type="Google" id="ProtNLM"/>
    </source>
</evidence>
<dbReference type="Proteomes" id="UP001156690">
    <property type="component" value="Unassembled WGS sequence"/>
</dbReference>
<evidence type="ECO:0000313" key="1">
    <source>
        <dbReference type="EMBL" id="GLQ74207.1"/>
    </source>
</evidence>
<dbReference type="AlphaFoldDB" id="A0AAV5NVW9"/>
<gene>
    <name evidence="1" type="ORF">GCM10007932_35680</name>
</gene>
<dbReference type="EMBL" id="BSNX01000055">
    <property type="protein sequence ID" value="GLQ74207.1"/>
    <property type="molecule type" value="Genomic_DNA"/>
</dbReference>
<reference evidence="2" key="1">
    <citation type="journal article" date="2019" name="Int. J. Syst. Evol. Microbiol.">
        <title>The Global Catalogue of Microorganisms (GCM) 10K type strain sequencing project: providing services to taxonomists for standard genome sequencing and annotation.</title>
        <authorList>
            <consortium name="The Broad Institute Genomics Platform"/>
            <consortium name="The Broad Institute Genome Sequencing Center for Infectious Disease"/>
            <person name="Wu L."/>
            <person name="Ma J."/>
        </authorList>
    </citation>
    <scope>NUCLEOTIDE SEQUENCE [LARGE SCALE GENOMIC DNA]</scope>
    <source>
        <strain evidence="2">NBRC 15640</strain>
    </source>
</reference>
<keyword evidence="2" id="KW-1185">Reference proteome</keyword>
<evidence type="ECO:0000313" key="2">
    <source>
        <dbReference type="Proteomes" id="UP001156690"/>
    </source>
</evidence>